<dbReference type="AlphaFoldDB" id="A0A1Y2KZN8"/>
<reference evidence="2 3" key="1">
    <citation type="submission" date="2014-03" db="EMBL/GenBank/DDBJ databases">
        <title>The draft genome sequence of Thalassospira mesophila JCM 18969.</title>
        <authorList>
            <person name="Lai Q."/>
            <person name="Shao Z."/>
        </authorList>
    </citation>
    <scope>NUCLEOTIDE SEQUENCE [LARGE SCALE GENOMIC DNA]</scope>
    <source>
        <strain evidence="2 3">JCM 18969</strain>
    </source>
</reference>
<dbReference type="OrthoDB" id="2287011at2"/>
<evidence type="ECO:0000313" key="2">
    <source>
        <dbReference type="EMBL" id="OSQ38305.1"/>
    </source>
</evidence>
<dbReference type="SUPFAM" id="SSF46785">
    <property type="entry name" value="Winged helix' DNA-binding domain"/>
    <property type="match status" value="1"/>
</dbReference>
<dbReference type="EMBL" id="JFKA01000004">
    <property type="protein sequence ID" value="OSQ38305.1"/>
    <property type="molecule type" value="Genomic_DNA"/>
</dbReference>
<dbReference type="RefSeq" id="WP_085582259.1">
    <property type="nucleotide sequence ID" value="NZ_JFKA01000004.1"/>
</dbReference>
<dbReference type="InterPro" id="IPR036388">
    <property type="entry name" value="WH-like_DNA-bd_sf"/>
</dbReference>
<dbReference type="InterPro" id="IPR000835">
    <property type="entry name" value="HTH_MarR-typ"/>
</dbReference>
<dbReference type="Proteomes" id="UP000193391">
    <property type="component" value="Unassembled WGS sequence"/>
</dbReference>
<dbReference type="SMART" id="SM00347">
    <property type="entry name" value="HTH_MARR"/>
    <property type="match status" value="1"/>
</dbReference>
<feature type="domain" description="HTH marR-type" evidence="1">
    <location>
        <begin position="31"/>
        <end position="130"/>
    </location>
</feature>
<keyword evidence="3" id="KW-1185">Reference proteome</keyword>
<evidence type="ECO:0000313" key="3">
    <source>
        <dbReference type="Proteomes" id="UP000193391"/>
    </source>
</evidence>
<dbReference type="Gene3D" id="1.10.10.10">
    <property type="entry name" value="Winged helix-like DNA-binding domain superfamily/Winged helix DNA-binding domain"/>
    <property type="match status" value="1"/>
</dbReference>
<accession>A0A1Y2KZN8</accession>
<dbReference type="GO" id="GO:0003700">
    <property type="term" value="F:DNA-binding transcription factor activity"/>
    <property type="evidence" value="ECO:0007669"/>
    <property type="project" value="InterPro"/>
</dbReference>
<evidence type="ECO:0000259" key="1">
    <source>
        <dbReference type="SMART" id="SM00347"/>
    </source>
</evidence>
<gene>
    <name evidence="2" type="ORF">TMES_10500</name>
</gene>
<sequence length="144" mass="15941">MTIPLPDALIDECLVLKSRKAARAITRRYNLALKPYDLQCTQASLLFCIARGGFQSISNLARQMDLERSALTRNLAVLQRGGMIAPDQTGQGKTQIFSLTAQGEEKVRQIAPVWQEIQSRIHREIGTDNWHATQQALALIAGIG</sequence>
<dbReference type="InterPro" id="IPR036390">
    <property type="entry name" value="WH_DNA-bd_sf"/>
</dbReference>
<protein>
    <recommendedName>
        <fullName evidence="1">HTH marR-type domain-containing protein</fullName>
    </recommendedName>
</protein>
<organism evidence="2 3">
    <name type="scientific">Thalassospira mesophila</name>
    <dbReference type="NCBI Taxonomy" id="1293891"/>
    <lineage>
        <taxon>Bacteria</taxon>
        <taxon>Pseudomonadati</taxon>
        <taxon>Pseudomonadota</taxon>
        <taxon>Alphaproteobacteria</taxon>
        <taxon>Rhodospirillales</taxon>
        <taxon>Thalassospiraceae</taxon>
        <taxon>Thalassospira</taxon>
    </lineage>
</organism>
<name>A0A1Y2KZN8_9PROT</name>
<comment type="caution">
    <text evidence="2">The sequence shown here is derived from an EMBL/GenBank/DDBJ whole genome shotgun (WGS) entry which is preliminary data.</text>
</comment>
<proteinExistence type="predicted"/>